<name>A0A655CPJ2_SALET</name>
<protein>
    <submittedName>
        <fullName evidence="1">Uncharacterized protein</fullName>
    </submittedName>
</protein>
<organism evidence="1 2">
    <name type="scientific">Salmonella enterica subsp. enterica serovar Bovismorbificans</name>
    <dbReference type="NCBI Taxonomy" id="58097"/>
    <lineage>
        <taxon>Bacteria</taxon>
        <taxon>Pseudomonadati</taxon>
        <taxon>Pseudomonadota</taxon>
        <taxon>Gammaproteobacteria</taxon>
        <taxon>Enterobacterales</taxon>
        <taxon>Enterobacteriaceae</taxon>
        <taxon>Salmonella</taxon>
    </lineage>
</organism>
<dbReference type="AlphaFoldDB" id="A0A655CPJ2"/>
<reference evidence="1 2" key="1">
    <citation type="submission" date="2015-03" db="EMBL/GenBank/DDBJ databases">
        <authorList>
            <consortium name="Pathogen Informatics"/>
        </authorList>
    </citation>
    <scope>NUCLEOTIDE SEQUENCE [LARGE SCALE GENOMIC DNA]</scope>
    <source>
        <strain evidence="1 2">A1104</strain>
    </source>
</reference>
<dbReference type="EMBL" id="CQPA01000015">
    <property type="protein sequence ID" value="CNU23187.1"/>
    <property type="molecule type" value="Genomic_DNA"/>
</dbReference>
<proteinExistence type="predicted"/>
<sequence length="49" mass="5852">MRVRENNSQRDARQPRSCSYVDKTLSLKIRRNDYAVENMAYQHFVGIPH</sequence>
<evidence type="ECO:0000313" key="1">
    <source>
        <dbReference type="EMBL" id="CNU23187.1"/>
    </source>
</evidence>
<accession>A0A655CPJ2</accession>
<gene>
    <name evidence="1" type="ORF">ERS008198_02251</name>
</gene>
<dbReference type="Proteomes" id="UP000041314">
    <property type="component" value="Unassembled WGS sequence"/>
</dbReference>
<evidence type="ECO:0000313" key="2">
    <source>
        <dbReference type="Proteomes" id="UP000041314"/>
    </source>
</evidence>